<dbReference type="RefSeq" id="WP_378295219.1">
    <property type="nucleotide sequence ID" value="NZ_JBHULE010000035.1"/>
</dbReference>
<accession>A0ABW5LL48</accession>
<organism evidence="1 2">
    <name type="scientific">Aquimarina rubra</name>
    <dbReference type="NCBI Taxonomy" id="1920033"/>
    <lineage>
        <taxon>Bacteria</taxon>
        <taxon>Pseudomonadati</taxon>
        <taxon>Bacteroidota</taxon>
        <taxon>Flavobacteriia</taxon>
        <taxon>Flavobacteriales</taxon>
        <taxon>Flavobacteriaceae</taxon>
        <taxon>Aquimarina</taxon>
    </lineage>
</organism>
<dbReference type="EMBL" id="JBHULE010000035">
    <property type="protein sequence ID" value="MFD2565405.1"/>
    <property type="molecule type" value="Genomic_DNA"/>
</dbReference>
<evidence type="ECO:0000313" key="1">
    <source>
        <dbReference type="EMBL" id="MFD2565405.1"/>
    </source>
</evidence>
<dbReference type="Proteomes" id="UP001597319">
    <property type="component" value="Unassembled WGS sequence"/>
</dbReference>
<comment type="caution">
    <text evidence="1">The sequence shown here is derived from an EMBL/GenBank/DDBJ whole genome shotgun (WGS) entry which is preliminary data.</text>
</comment>
<reference evidence="2" key="1">
    <citation type="journal article" date="2019" name="Int. J. Syst. Evol. Microbiol.">
        <title>The Global Catalogue of Microorganisms (GCM) 10K type strain sequencing project: providing services to taxonomists for standard genome sequencing and annotation.</title>
        <authorList>
            <consortium name="The Broad Institute Genomics Platform"/>
            <consortium name="The Broad Institute Genome Sequencing Center for Infectious Disease"/>
            <person name="Wu L."/>
            <person name="Ma J."/>
        </authorList>
    </citation>
    <scope>NUCLEOTIDE SEQUENCE [LARGE SCALE GENOMIC DNA]</scope>
    <source>
        <strain evidence="2">KCTC 52274</strain>
    </source>
</reference>
<evidence type="ECO:0008006" key="3">
    <source>
        <dbReference type="Google" id="ProtNLM"/>
    </source>
</evidence>
<evidence type="ECO:0000313" key="2">
    <source>
        <dbReference type="Proteomes" id="UP001597319"/>
    </source>
</evidence>
<sequence>MTLTSFYGNLLYQTDQYPLIKDHLSIIAERMWEGIRANHDFIFQEINNYHPDYLGRAIEELKTLSLTIEDCKTTIANEYSFKNWDVIEQLEDLYDHDFEKAVNFLIGGNLKELKKLIKTNPLLVTKRSKYGHRATLLHYTASNGVEMWRQKSPSNLPEITQFLIHQGADCKATMQVYGGEFTTLTLLKSSVHPFEAGIGEEMINILK</sequence>
<proteinExistence type="predicted"/>
<name>A0ABW5LL48_9FLAO</name>
<protein>
    <recommendedName>
        <fullName evidence="3">Ankyrin repeat domain-containing protein</fullName>
    </recommendedName>
</protein>
<keyword evidence="2" id="KW-1185">Reference proteome</keyword>
<gene>
    <name evidence="1" type="ORF">ACFSR1_22190</name>
</gene>